<feature type="compositionally biased region" description="Polar residues" evidence="1">
    <location>
        <begin position="675"/>
        <end position="697"/>
    </location>
</feature>
<evidence type="ECO:0000313" key="3">
    <source>
        <dbReference type="Proteomes" id="UP001218188"/>
    </source>
</evidence>
<feature type="compositionally biased region" description="Pro residues" evidence="1">
    <location>
        <begin position="131"/>
        <end position="142"/>
    </location>
</feature>
<reference evidence="2" key="1">
    <citation type="submission" date="2023-03" db="EMBL/GenBank/DDBJ databases">
        <title>Massive genome expansion in bonnet fungi (Mycena s.s.) driven by repeated elements and novel gene families across ecological guilds.</title>
        <authorList>
            <consortium name="Lawrence Berkeley National Laboratory"/>
            <person name="Harder C.B."/>
            <person name="Miyauchi S."/>
            <person name="Viragh M."/>
            <person name="Kuo A."/>
            <person name="Thoen E."/>
            <person name="Andreopoulos B."/>
            <person name="Lu D."/>
            <person name="Skrede I."/>
            <person name="Drula E."/>
            <person name="Henrissat B."/>
            <person name="Morin E."/>
            <person name="Kohler A."/>
            <person name="Barry K."/>
            <person name="LaButti K."/>
            <person name="Morin E."/>
            <person name="Salamov A."/>
            <person name="Lipzen A."/>
            <person name="Mereny Z."/>
            <person name="Hegedus B."/>
            <person name="Baldrian P."/>
            <person name="Stursova M."/>
            <person name="Weitz H."/>
            <person name="Taylor A."/>
            <person name="Grigoriev I.V."/>
            <person name="Nagy L.G."/>
            <person name="Martin F."/>
            <person name="Kauserud H."/>
        </authorList>
    </citation>
    <scope>NUCLEOTIDE SEQUENCE</scope>
    <source>
        <strain evidence="2">CBHHK200</strain>
    </source>
</reference>
<dbReference type="EMBL" id="JARJCM010000012">
    <property type="protein sequence ID" value="KAJ7042543.1"/>
    <property type="molecule type" value="Genomic_DNA"/>
</dbReference>
<dbReference type="PANTHER" id="PTHR38696:SF1">
    <property type="entry name" value="MEDIATOR OF RNA POLYMERASE II TRANSCRIPTION SUBUNIT 13"/>
    <property type="match status" value="1"/>
</dbReference>
<name>A0AAD6TDX3_9AGAR</name>
<dbReference type="Proteomes" id="UP001218188">
    <property type="component" value="Unassembled WGS sequence"/>
</dbReference>
<sequence>MSILSPESGFTPRREFVRDQQTTPNSFSLLAIAGANCIRLYSFPLPLMTALRRLLDQQNLVTQLREDIEQQMCEIVLAGKPWTSAKSLPTEKLILEILAVVYQHGYTYLSTIDYGRESDDRLAMAFSKPGGPRPRSPFPPAESSPVPTSLSLNAHTRRLPFALSFTSATMMRVIAPPLHSTPAILQAVRGAWPRGVVSEKKVGGNCFEFKLKGYKWFHEDTFATDSLRHILSLLSSLDAHSFTLLTSITLTSRSRVKDLWIFTGPAASSIDSLPESPAPSILNGSTSEFRRHEVLSPASTQSQQSLHRRLASEPTAGGSATHTHARAATDSPASSPHRYSQSNMLRKAAPRAQVPISVHDTDPPAHEGELFRANLPSVISQNAENFTGVGASGRTPDVFYSTPPLSHNQAEAPFPLMLPGGDGSPPYHGSGPLGRGSPQTASSSSSPRLVPTPPLEPLPPLDEGPAGEQRADSNPSPHLVVTPPLQPLPQGSHEQPTIVHSSPSTPGTPPLLGGAFRDSAFSSATRDSAVSSATNSTYDAVPIPIKWTGAARDSLETQDSYGPTFPGGWQPTPIDERPEDAFNAPDGVEEQDGPTPDVQSVSQRVQSPDLQAADLALRKSEAGLVGLIAASETQETGEAGGEGKGWVVVDVEGKGGNAESSRIVASPVASPMPQSPASLPSKKSTGSGTMSPTQQVSPAAKAIAIVDAIEAKKPKSTSSSDGPSGIKKLFSLGRKNSIRKDSNAAPPSPSASSGSLSKPQPQVATEVSVDDTKRAIEMVHNASSDKNTRAEKEKPRKPSKLREKLRLIGTPEAARKEDKRRSIN</sequence>
<feature type="compositionally biased region" description="Basic and acidic residues" evidence="1">
    <location>
        <begin position="813"/>
        <end position="824"/>
    </location>
</feature>
<feature type="region of interest" description="Disordered" evidence="1">
    <location>
        <begin position="656"/>
        <end position="699"/>
    </location>
</feature>
<feature type="region of interest" description="Disordered" evidence="1">
    <location>
        <begin position="123"/>
        <end position="149"/>
    </location>
</feature>
<feature type="compositionally biased region" description="Basic and acidic residues" evidence="1">
    <location>
        <begin position="786"/>
        <end position="806"/>
    </location>
</feature>
<dbReference type="PANTHER" id="PTHR38696">
    <property type="entry name" value="MEDIATOR OF RNA POLYMERASE II TRANSCRIPTION SUBUNIT 13"/>
    <property type="match status" value="1"/>
</dbReference>
<feature type="region of interest" description="Disordered" evidence="1">
    <location>
        <begin position="561"/>
        <end position="607"/>
    </location>
</feature>
<organism evidence="2 3">
    <name type="scientific">Mycena alexandri</name>
    <dbReference type="NCBI Taxonomy" id="1745969"/>
    <lineage>
        <taxon>Eukaryota</taxon>
        <taxon>Fungi</taxon>
        <taxon>Dikarya</taxon>
        <taxon>Basidiomycota</taxon>
        <taxon>Agaricomycotina</taxon>
        <taxon>Agaricomycetes</taxon>
        <taxon>Agaricomycetidae</taxon>
        <taxon>Agaricales</taxon>
        <taxon>Marasmiineae</taxon>
        <taxon>Mycenaceae</taxon>
        <taxon>Mycena</taxon>
    </lineage>
</organism>
<feature type="compositionally biased region" description="Polar residues" evidence="1">
    <location>
        <begin position="331"/>
        <end position="344"/>
    </location>
</feature>
<feature type="compositionally biased region" description="Low complexity" evidence="1">
    <location>
        <begin position="750"/>
        <end position="761"/>
    </location>
</feature>
<evidence type="ECO:0000313" key="2">
    <source>
        <dbReference type="EMBL" id="KAJ7042543.1"/>
    </source>
</evidence>
<feature type="compositionally biased region" description="Polar residues" evidence="1">
    <location>
        <begin position="520"/>
        <end position="535"/>
    </location>
</feature>
<feature type="region of interest" description="Disordered" evidence="1">
    <location>
        <begin position="293"/>
        <end position="368"/>
    </location>
</feature>
<feature type="compositionally biased region" description="Pro residues" evidence="1">
    <location>
        <begin position="450"/>
        <end position="462"/>
    </location>
</feature>
<accession>A0AAD6TDX3</accession>
<feature type="region of interest" description="Disordered" evidence="1">
    <location>
        <begin position="711"/>
        <end position="824"/>
    </location>
</feature>
<protein>
    <submittedName>
        <fullName evidence="2">Uncharacterized protein</fullName>
    </submittedName>
</protein>
<feature type="region of interest" description="Disordered" evidence="1">
    <location>
        <begin position="400"/>
        <end position="535"/>
    </location>
</feature>
<gene>
    <name evidence="2" type="ORF">C8F04DRAFT_993597</name>
</gene>
<proteinExistence type="predicted"/>
<feature type="compositionally biased region" description="Basic and acidic residues" evidence="1">
    <location>
        <begin position="359"/>
        <end position="368"/>
    </location>
</feature>
<dbReference type="AlphaFoldDB" id="A0AAD6TDX3"/>
<keyword evidence="3" id="KW-1185">Reference proteome</keyword>
<feature type="compositionally biased region" description="Low complexity" evidence="1">
    <location>
        <begin position="501"/>
        <end position="514"/>
    </location>
</feature>
<comment type="caution">
    <text evidence="2">The sequence shown here is derived from an EMBL/GenBank/DDBJ whole genome shotgun (WGS) entry which is preliminary data.</text>
</comment>
<feature type="compositionally biased region" description="Polar residues" evidence="1">
    <location>
        <begin position="597"/>
        <end position="607"/>
    </location>
</feature>
<evidence type="ECO:0000256" key="1">
    <source>
        <dbReference type="SAM" id="MobiDB-lite"/>
    </source>
</evidence>